<feature type="region of interest" description="Disordered" evidence="1">
    <location>
        <begin position="1"/>
        <end position="35"/>
    </location>
</feature>
<reference evidence="2" key="1">
    <citation type="submission" date="2020-07" db="EMBL/GenBank/DDBJ databases">
        <title>The High-quality genome of the commercially important snow crab, Chionoecetes opilio.</title>
        <authorList>
            <person name="Jeong J.-H."/>
            <person name="Ryu S."/>
        </authorList>
    </citation>
    <scope>NUCLEOTIDE SEQUENCE</scope>
    <source>
        <strain evidence="2">MADBK_172401_WGS</strain>
        <tissue evidence="2">Digestive gland</tissue>
    </source>
</reference>
<dbReference type="AlphaFoldDB" id="A0A8J4YAB5"/>
<protein>
    <submittedName>
        <fullName evidence="2">Uncharacterized protein</fullName>
    </submittedName>
</protein>
<organism evidence="2 3">
    <name type="scientific">Chionoecetes opilio</name>
    <name type="common">Atlantic snow crab</name>
    <name type="synonym">Cancer opilio</name>
    <dbReference type="NCBI Taxonomy" id="41210"/>
    <lineage>
        <taxon>Eukaryota</taxon>
        <taxon>Metazoa</taxon>
        <taxon>Ecdysozoa</taxon>
        <taxon>Arthropoda</taxon>
        <taxon>Crustacea</taxon>
        <taxon>Multicrustacea</taxon>
        <taxon>Malacostraca</taxon>
        <taxon>Eumalacostraca</taxon>
        <taxon>Eucarida</taxon>
        <taxon>Decapoda</taxon>
        <taxon>Pleocyemata</taxon>
        <taxon>Brachyura</taxon>
        <taxon>Eubrachyura</taxon>
        <taxon>Majoidea</taxon>
        <taxon>Majidae</taxon>
        <taxon>Chionoecetes</taxon>
    </lineage>
</organism>
<feature type="region of interest" description="Disordered" evidence="1">
    <location>
        <begin position="55"/>
        <end position="79"/>
    </location>
</feature>
<proteinExistence type="predicted"/>
<name>A0A8J4YAB5_CHIOP</name>
<comment type="caution">
    <text evidence="2">The sequence shown here is derived from an EMBL/GenBank/DDBJ whole genome shotgun (WGS) entry which is preliminary data.</text>
</comment>
<dbReference type="Proteomes" id="UP000770661">
    <property type="component" value="Unassembled WGS sequence"/>
</dbReference>
<evidence type="ECO:0000313" key="2">
    <source>
        <dbReference type="EMBL" id="KAG0723582.1"/>
    </source>
</evidence>
<keyword evidence="3" id="KW-1185">Reference proteome</keyword>
<evidence type="ECO:0000313" key="3">
    <source>
        <dbReference type="Proteomes" id="UP000770661"/>
    </source>
</evidence>
<dbReference type="EMBL" id="JACEEZ010008045">
    <property type="protein sequence ID" value="KAG0723582.1"/>
    <property type="molecule type" value="Genomic_DNA"/>
</dbReference>
<accession>A0A8J4YAB5</accession>
<evidence type="ECO:0000256" key="1">
    <source>
        <dbReference type="SAM" id="MobiDB-lite"/>
    </source>
</evidence>
<sequence length="133" mass="14560">MVKPPGRKRGLQDGNMAKEADSATQTDGLRTFPTREESCIPTLGKSCKTKTRVLSNCGPPQNKGHTLGKAPKGDLSQTRYFGPQHLNYGERLHRRGPLLSAAQTRGVHQNLCRKSLEGLAPKEGSRELRSPTL</sequence>
<gene>
    <name evidence="2" type="ORF">GWK47_042435</name>
</gene>